<feature type="region of interest" description="Disordered" evidence="1">
    <location>
        <begin position="193"/>
        <end position="217"/>
    </location>
</feature>
<dbReference type="Proteomes" id="UP000231246">
    <property type="component" value="Unassembled WGS sequence"/>
</dbReference>
<proteinExistence type="predicted"/>
<dbReference type="AlphaFoldDB" id="A0A2H0BWI9"/>
<dbReference type="PROSITE" id="PS51781">
    <property type="entry name" value="SH3B"/>
    <property type="match status" value="1"/>
</dbReference>
<dbReference type="InterPro" id="IPR003646">
    <property type="entry name" value="SH3-like_bac-type"/>
</dbReference>
<feature type="domain" description="SH3b" evidence="2">
    <location>
        <begin position="210"/>
        <end position="282"/>
    </location>
</feature>
<dbReference type="Gene3D" id="2.30.30.40">
    <property type="entry name" value="SH3 Domains"/>
    <property type="match status" value="1"/>
</dbReference>
<evidence type="ECO:0000313" key="3">
    <source>
        <dbReference type="EMBL" id="PIP61991.1"/>
    </source>
</evidence>
<name>A0A2H0BWI9_9BACT</name>
<gene>
    <name evidence="3" type="ORF">COW99_01160</name>
</gene>
<dbReference type="Pfam" id="PF08308">
    <property type="entry name" value="PEGA"/>
    <property type="match status" value="1"/>
</dbReference>
<comment type="caution">
    <text evidence="3">The sequence shown here is derived from an EMBL/GenBank/DDBJ whole genome shotgun (WGS) entry which is preliminary data.</text>
</comment>
<dbReference type="SMART" id="SM00287">
    <property type="entry name" value="SH3b"/>
    <property type="match status" value="1"/>
</dbReference>
<reference evidence="3 4" key="1">
    <citation type="submission" date="2017-09" db="EMBL/GenBank/DDBJ databases">
        <title>Depth-based differentiation of microbial function through sediment-hosted aquifers and enrichment of novel symbionts in the deep terrestrial subsurface.</title>
        <authorList>
            <person name="Probst A.J."/>
            <person name="Ladd B."/>
            <person name="Jarett J.K."/>
            <person name="Geller-Mcgrath D.E."/>
            <person name="Sieber C.M."/>
            <person name="Emerson J.B."/>
            <person name="Anantharaman K."/>
            <person name="Thomas B.C."/>
            <person name="Malmstrom R."/>
            <person name="Stieglmeier M."/>
            <person name="Klingl A."/>
            <person name="Woyke T."/>
            <person name="Ryan C.M."/>
            <person name="Banfield J.F."/>
        </authorList>
    </citation>
    <scope>NUCLEOTIDE SEQUENCE [LARGE SCALE GENOMIC DNA]</scope>
    <source>
        <strain evidence="3">CG22_combo_CG10-13_8_21_14_all_38_20</strain>
    </source>
</reference>
<accession>A0A2H0BWI9</accession>
<dbReference type="Pfam" id="PF08239">
    <property type="entry name" value="SH3_3"/>
    <property type="match status" value="1"/>
</dbReference>
<dbReference type="InterPro" id="IPR013229">
    <property type="entry name" value="PEGA"/>
</dbReference>
<dbReference type="PANTHER" id="PTHR36194:SF1">
    <property type="entry name" value="S-LAYER-LIKE PROTEIN"/>
    <property type="match status" value="1"/>
</dbReference>
<sequence>MKRQIVTLLVLAIIVVGVAFGITKFIMGLRDNRQAGIKIVSTPVASVFFDDDLKGKTPFDQKMSAGTYLIKLTPDGTDMTSWQKEINLQAGLITYINRELGKSELSSSGEVLILENTGEDKSSISVISTPDGATVALDGQEKGTTPLLLSDIEVGEHTLFVFAPGFRDRQVKVNTTSGHKLIVEIQLALVNDEKEATDSATTDSESKDTSETSSSGATLKILDTPTGWLRVRFEPTLSASEAAKVDPGDEFELLDEKEGWYKIEYEKGKEGWISSRYADKAE</sequence>
<evidence type="ECO:0000256" key="1">
    <source>
        <dbReference type="SAM" id="MobiDB-lite"/>
    </source>
</evidence>
<organism evidence="3 4">
    <name type="scientific">Candidatus Roizmanbacteria bacterium CG22_combo_CG10-13_8_21_14_all_38_20</name>
    <dbReference type="NCBI Taxonomy" id="1974862"/>
    <lineage>
        <taxon>Bacteria</taxon>
        <taxon>Candidatus Roizmaniibacteriota</taxon>
    </lineage>
</organism>
<evidence type="ECO:0000313" key="4">
    <source>
        <dbReference type="Proteomes" id="UP000231246"/>
    </source>
</evidence>
<protein>
    <recommendedName>
        <fullName evidence="2">SH3b domain-containing protein</fullName>
    </recommendedName>
</protein>
<dbReference type="EMBL" id="PCTA01000009">
    <property type="protein sequence ID" value="PIP61991.1"/>
    <property type="molecule type" value="Genomic_DNA"/>
</dbReference>
<dbReference type="PANTHER" id="PTHR36194">
    <property type="entry name" value="S-LAYER-LIKE PROTEIN"/>
    <property type="match status" value="1"/>
</dbReference>
<evidence type="ECO:0000259" key="2">
    <source>
        <dbReference type="PROSITE" id="PS51781"/>
    </source>
</evidence>